<organism evidence="1 2">
    <name type="scientific">Neophaeococcomyces mojaviensis</name>
    <dbReference type="NCBI Taxonomy" id="3383035"/>
    <lineage>
        <taxon>Eukaryota</taxon>
        <taxon>Fungi</taxon>
        <taxon>Dikarya</taxon>
        <taxon>Ascomycota</taxon>
        <taxon>Pezizomycotina</taxon>
        <taxon>Eurotiomycetes</taxon>
        <taxon>Chaetothyriomycetidae</taxon>
        <taxon>Chaetothyriales</taxon>
        <taxon>Chaetothyriales incertae sedis</taxon>
        <taxon>Neophaeococcomyces</taxon>
    </lineage>
</organism>
<evidence type="ECO:0000313" key="2">
    <source>
        <dbReference type="Proteomes" id="UP001172386"/>
    </source>
</evidence>
<proteinExistence type="predicted"/>
<dbReference type="EMBL" id="JAPDRQ010000110">
    <property type="protein sequence ID" value="KAJ9654888.1"/>
    <property type="molecule type" value="Genomic_DNA"/>
</dbReference>
<gene>
    <name evidence="1" type="ORF">H2198_006161</name>
</gene>
<evidence type="ECO:0000313" key="1">
    <source>
        <dbReference type="EMBL" id="KAJ9654888.1"/>
    </source>
</evidence>
<name>A0ACC3A3S1_9EURO</name>
<comment type="caution">
    <text evidence="1">The sequence shown here is derived from an EMBL/GenBank/DDBJ whole genome shotgun (WGS) entry which is preliminary data.</text>
</comment>
<keyword evidence="2" id="KW-1185">Reference proteome</keyword>
<reference evidence="1" key="1">
    <citation type="submission" date="2022-10" db="EMBL/GenBank/DDBJ databases">
        <title>Culturing micro-colonial fungi from biological soil crusts in the Mojave desert and describing Neophaeococcomyces mojavensis, and introducing the new genera and species Taxawa tesnikishii.</title>
        <authorList>
            <person name="Kurbessoian T."/>
            <person name="Stajich J.E."/>
        </authorList>
    </citation>
    <scope>NUCLEOTIDE SEQUENCE</scope>
    <source>
        <strain evidence="1">JES_112</strain>
    </source>
</reference>
<sequence>MTRDISFGYLMIPYQLLDVAGPMDILFNVTATTVTNYLAILPTIPKNAGSRAPNVTFHHIGPSMSPVPLTGNYHGQPTCTVDDCPKLDYLLIGGPDPKYATELPEPMKKFIIERSKEVKTIFTTCTGGLVLAATGLLDNIEATTNHACVPFGQQMAPNVKWTQQPQWVVAKGHNGCDYWTAAGATAGMDMMAHWIEQEFGRDLLNVSTLALEYQPRDINAKPLEYMNGRGEIVRV</sequence>
<dbReference type="Proteomes" id="UP001172386">
    <property type="component" value="Unassembled WGS sequence"/>
</dbReference>
<protein>
    <submittedName>
        <fullName evidence="1">Uncharacterized protein</fullName>
    </submittedName>
</protein>
<accession>A0ACC3A3S1</accession>